<dbReference type="Pfam" id="PF00615">
    <property type="entry name" value="RGS"/>
    <property type="match status" value="1"/>
</dbReference>
<protein>
    <recommendedName>
        <fullName evidence="1">RGS domain-containing protein</fullName>
    </recommendedName>
</protein>
<name>A0A4Z2HNY7_9TELE</name>
<evidence type="ECO:0000313" key="3">
    <source>
        <dbReference type="Proteomes" id="UP000314294"/>
    </source>
</evidence>
<dbReference type="AlphaFoldDB" id="A0A4Z2HNY7"/>
<keyword evidence="3" id="KW-1185">Reference proteome</keyword>
<dbReference type="Proteomes" id="UP000314294">
    <property type="component" value="Unassembled WGS sequence"/>
</dbReference>
<organism evidence="2 3">
    <name type="scientific">Liparis tanakae</name>
    <name type="common">Tanaka's snailfish</name>
    <dbReference type="NCBI Taxonomy" id="230148"/>
    <lineage>
        <taxon>Eukaryota</taxon>
        <taxon>Metazoa</taxon>
        <taxon>Chordata</taxon>
        <taxon>Craniata</taxon>
        <taxon>Vertebrata</taxon>
        <taxon>Euteleostomi</taxon>
        <taxon>Actinopterygii</taxon>
        <taxon>Neopterygii</taxon>
        <taxon>Teleostei</taxon>
        <taxon>Neoteleostei</taxon>
        <taxon>Acanthomorphata</taxon>
        <taxon>Eupercaria</taxon>
        <taxon>Perciformes</taxon>
        <taxon>Cottioidei</taxon>
        <taxon>Cottales</taxon>
        <taxon>Liparidae</taxon>
        <taxon>Liparis</taxon>
    </lineage>
</organism>
<evidence type="ECO:0000259" key="1">
    <source>
        <dbReference type="Pfam" id="PF00615"/>
    </source>
</evidence>
<dbReference type="InterPro" id="IPR036305">
    <property type="entry name" value="RGS_sf"/>
</dbReference>
<dbReference type="Gene3D" id="1.10.167.10">
    <property type="entry name" value="Regulator of G-protein Signalling 4, domain 2"/>
    <property type="match status" value="1"/>
</dbReference>
<comment type="caution">
    <text evidence="2">The sequence shown here is derived from an EMBL/GenBank/DDBJ whole genome shotgun (WGS) entry which is preliminary data.</text>
</comment>
<dbReference type="InterPro" id="IPR044926">
    <property type="entry name" value="RGS_subdomain_2"/>
</dbReference>
<evidence type="ECO:0000313" key="2">
    <source>
        <dbReference type="EMBL" id="TNN67281.1"/>
    </source>
</evidence>
<proteinExistence type="predicted"/>
<dbReference type="InterPro" id="IPR016137">
    <property type="entry name" value="RGS"/>
</dbReference>
<dbReference type="SUPFAM" id="SSF48097">
    <property type="entry name" value="Regulator of G-protein signaling, RGS"/>
    <property type="match status" value="1"/>
</dbReference>
<feature type="domain" description="RGS" evidence="1">
    <location>
        <begin position="3"/>
        <end position="74"/>
    </location>
</feature>
<sequence length="117" mass="13275">MEEDQDKKASKILSRYMEAGAECFCPFLTESGITKVKEKRQESGDDLCSETTDKTMDFLKLVPYTFFPESMHLKRCHGSWLLKGEEYDCSSVALGVTLDEFMAASRKVELVCAQNQL</sequence>
<gene>
    <name evidence="2" type="ORF">EYF80_022530</name>
</gene>
<accession>A0A4Z2HNY7</accession>
<reference evidence="2 3" key="1">
    <citation type="submission" date="2019-03" db="EMBL/GenBank/DDBJ databases">
        <title>First draft genome of Liparis tanakae, snailfish: a comprehensive survey of snailfish specific genes.</title>
        <authorList>
            <person name="Kim W."/>
            <person name="Song I."/>
            <person name="Jeong J.-H."/>
            <person name="Kim D."/>
            <person name="Kim S."/>
            <person name="Ryu S."/>
            <person name="Song J.Y."/>
            <person name="Lee S.K."/>
        </authorList>
    </citation>
    <scope>NUCLEOTIDE SEQUENCE [LARGE SCALE GENOMIC DNA]</scope>
    <source>
        <tissue evidence="2">Muscle</tissue>
    </source>
</reference>
<dbReference type="EMBL" id="SRLO01000206">
    <property type="protein sequence ID" value="TNN67281.1"/>
    <property type="molecule type" value="Genomic_DNA"/>
</dbReference>